<dbReference type="Gene3D" id="3.40.50.920">
    <property type="match status" value="1"/>
</dbReference>
<gene>
    <name evidence="1" type="ORF">SDC9_105752</name>
</gene>
<evidence type="ECO:0000313" key="1">
    <source>
        <dbReference type="EMBL" id="MPM58919.1"/>
    </source>
</evidence>
<dbReference type="AlphaFoldDB" id="A0A645B0I7"/>
<accession>A0A645B0I7</accession>
<name>A0A645B0I7_9ZZZZ</name>
<sequence>MAMIGIRDAFGQVGTQDWLQAHYKLHAQEIAVQAKRLLADKNTRR</sequence>
<organism evidence="1">
    <name type="scientific">bioreactor metagenome</name>
    <dbReference type="NCBI Taxonomy" id="1076179"/>
    <lineage>
        <taxon>unclassified sequences</taxon>
        <taxon>metagenomes</taxon>
        <taxon>ecological metagenomes</taxon>
    </lineage>
</organism>
<proteinExistence type="predicted"/>
<protein>
    <submittedName>
        <fullName evidence="1">Uncharacterized protein</fullName>
    </submittedName>
</protein>
<reference evidence="1" key="1">
    <citation type="submission" date="2019-08" db="EMBL/GenBank/DDBJ databases">
        <authorList>
            <person name="Kucharzyk K."/>
            <person name="Murdoch R.W."/>
            <person name="Higgins S."/>
            <person name="Loffler F."/>
        </authorList>
    </citation>
    <scope>NUCLEOTIDE SEQUENCE</scope>
</reference>
<dbReference type="EMBL" id="VSSQ01017024">
    <property type="protein sequence ID" value="MPM58919.1"/>
    <property type="molecule type" value="Genomic_DNA"/>
</dbReference>
<comment type="caution">
    <text evidence="1">The sequence shown here is derived from an EMBL/GenBank/DDBJ whole genome shotgun (WGS) entry which is preliminary data.</text>
</comment>
<dbReference type="InterPro" id="IPR009014">
    <property type="entry name" value="Transketo_C/PFOR_II"/>
</dbReference>